<reference evidence="4 5" key="1">
    <citation type="submission" date="2021-03" db="EMBL/GenBank/DDBJ databases">
        <title>Genomic Encyclopedia of Type Strains, Phase IV (KMG-IV): sequencing the most valuable type-strain genomes for metagenomic binning, comparative biology and taxonomic classification.</title>
        <authorList>
            <person name="Goeker M."/>
        </authorList>
    </citation>
    <scope>NUCLEOTIDE SEQUENCE [LARGE SCALE GENOMIC DNA]</scope>
    <source>
        <strain evidence="4 5">DSM 40526</strain>
    </source>
</reference>
<name>A0ABS4LEL8_STRAV</name>
<evidence type="ECO:0000259" key="3">
    <source>
        <dbReference type="PROSITE" id="PS51186"/>
    </source>
</evidence>
<sequence length="158" mass="16947">MSTLEFETGPAKPEEAPAVAEAVTALLRELRQDDNHTIPGLDGAVDAAIAGRDGTGVLVARDAQGRVVGVLGYTTQTALRLAAPYRHVQELWVEPALRSRGVAALLLEALDGLCAADGVRRVEVCLPAEEFPAFPRTRAFYERSGFRVIGPRVIKDLS</sequence>
<gene>
    <name evidence="4" type="ORF">J2Z77_006422</name>
</gene>
<organism evidence="4 5">
    <name type="scientific">Streptomyces avidinii</name>
    <dbReference type="NCBI Taxonomy" id="1895"/>
    <lineage>
        <taxon>Bacteria</taxon>
        <taxon>Bacillati</taxon>
        <taxon>Actinomycetota</taxon>
        <taxon>Actinomycetes</taxon>
        <taxon>Kitasatosporales</taxon>
        <taxon>Streptomycetaceae</taxon>
        <taxon>Streptomyces</taxon>
    </lineage>
</organism>
<evidence type="ECO:0000313" key="5">
    <source>
        <dbReference type="Proteomes" id="UP001519310"/>
    </source>
</evidence>
<dbReference type="Pfam" id="PF00583">
    <property type="entry name" value="Acetyltransf_1"/>
    <property type="match status" value="1"/>
</dbReference>
<keyword evidence="1" id="KW-0808">Transferase</keyword>
<dbReference type="InterPro" id="IPR050832">
    <property type="entry name" value="Bact_Acetyltransf"/>
</dbReference>
<dbReference type="CDD" id="cd04301">
    <property type="entry name" value="NAT_SF"/>
    <property type="match status" value="1"/>
</dbReference>
<evidence type="ECO:0000256" key="2">
    <source>
        <dbReference type="ARBA" id="ARBA00023315"/>
    </source>
</evidence>
<dbReference type="Gene3D" id="3.40.630.30">
    <property type="match status" value="1"/>
</dbReference>
<evidence type="ECO:0000313" key="4">
    <source>
        <dbReference type="EMBL" id="MBP2040567.1"/>
    </source>
</evidence>
<feature type="domain" description="N-acetyltransferase" evidence="3">
    <location>
        <begin position="14"/>
        <end position="158"/>
    </location>
</feature>
<dbReference type="SUPFAM" id="SSF55729">
    <property type="entry name" value="Acyl-CoA N-acyltransferases (Nat)"/>
    <property type="match status" value="1"/>
</dbReference>
<dbReference type="PROSITE" id="PS51186">
    <property type="entry name" value="GNAT"/>
    <property type="match status" value="1"/>
</dbReference>
<dbReference type="InterPro" id="IPR016181">
    <property type="entry name" value="Acyl_CoA_acyltransferase"/>
</dbReference>
<keyword evidence="5" id="KW-1185">Reference proteome</keyword>
<dbReference type="RefSeq" id="WP_189973525.1">
    <property type="nucleotide sequence ID" value="NZ_BMVL01000018.1"/>
</dbReference>
<evidence type="ECO:0000256" key="1">
    <source>
        <dbReference type="ARBA" id="ARBA00022679"/>
    </source>
</evidence>
<comment type="caution">
    <text evidence="4">The sequence shown here is derived from an EMBL/GenBank/DDBJ whole genome shotgun (WGS) entry which is preliminary data.</text>
</comment>
<protein>
    <submittedName>
        <fullName evidence="4">GNAT superfamily N-acetyltransferase</fullName>
    </submittedName>
</protein>
<keyword evidence="2" id="KW-0012">Acyltransferase</keyword>
<dbReference type="InterPro" id="IPR000182">
    <property type="entry name" value="GNAT_dom"/>
</dbReference>
<accession>A0ABS4LEL8</accession>
<dbReference type="Proteomes" id="UP001519310">
    <property type="component" value="Unassembled WGS sequence"/>
</dbReference>
<dbReference type="PANTHER" id="PTHR43877">
    <property type="entry name" value="AMINOALKYLPHOSPHONATE N-ACETYLTRANSFERASE-RELATED-RELATED"/>
    <property type="match status" value="1"/>
</dbReference>
<dbReference type="EMBL" id="JAGGLQ010000018">
    <property type="protein sequence ID" value="MBP2040567.1"/>
    <property type="molecule type" value="Genomic_DNA"/>
</dbReference>
<proteinExistence type="predicted"/>